<dbReference type="InterPro" id="IPR000160">
    <property type="entry name" value="GGDEF_dom"/>
</dbReference>
<dbReference type="SUPFAM" id="SSF55073">
    <property type="entry name" value="Nucleotide cyclase"/>
    <property type="match status" value="1"/>
</dbReference>
<sequence>MKINLFGMPIIMHLWLHPLNFVIWFVEVLVAVFFVSGVIRHYQELYEYAFDEKNDRVRRIVARVLMPVLTIGLGMLLHFIGYSYPDTGMACHNLGLFLLVFPLIDVGINNWELAVRIAGIAAVWYMHHMLGLNRPQFAISVGLLLIGIVYMRINPQRIRQNLWASTVTFLYVALTFWLLIPPFSAPSQRGVIIFQAVVMYMAVTGIATFLWIREHRRAVHATEVERLASFDQLTNAANYNQYQADMANMFDEARADNRKLTMVSIDIDHFKQINDHYGHLAGNSVLIGVATTLDDELSQLPGKHKLYRTGGEEFAIAFADCDPDSVLDEMQSIWQQVQKAHYHYGDYDISVTISMGITALRPNDYSIDDLAKRADDNLYLSKHAGRDTITVEGETVHGNGERDLIATYAYFTQPIKPADGKGRYRNELLLRMFDQEHERWVLPEMFDISVQTQIDLMRRTLAQSSTRRIAINLTTAQFSDRNVANALVEFAQSKEGPDELSIEITDVPSLKVMRDIAAIYRAGQVLVEIDDVGSDNSFEVVNKLLPYADGVKFAMQNLRQTTTMESLHERIKFWVQVASEHQLDFVLEGVENKEEVDWAHDKLGIQHFQGYYFSKPFLPRL</sequence>
<keyword evidence="4" id="KW-0808">Transferase</keyword>
<dbReference type="SUPFAM" id="SSF141868">
    <property type="entry name" value="EAL domain-like"/>
    <property type="match status" value="1"/>
</dbReference>
<dbReference type="SMART" id="SM00267">
    <property type="entry name" value="GGDEF"/>
    <property type="match status" value="1"/>
</dbReference>
<dbReference type="InterPro" id="IPR035919">
    <property type="entry name" value="EAL_sf"/>
</dbReference>
<dbReference type="PANTHER" id="PTHR33121:SF70">
    <property type="entry name" value="SIGNALING PROTEIN YKOW"/>
    <property type="match status" value="1"/>
</dbReference>
<accession>A0ABY7WX10</accession>
<keyword evidence="5" id="KW-1185">Reference proteome</keyword>
<dbReference type="GO" id="GO:0052621">
    <property type="term" value="F:diguanylate cyclase activity"/>
    <property type="evidence" value="ECO:0007669"/>
    <property type="project" value="UniProtKB-EC"/>
</dbReference>
<dbReference type="Gene3D" id="3.30.70.270">
    <property type="match status" value="1"/>
</dbReference>
<dbReference type="Pfam" id="PF00563">
    <property type="entry name" value="EAL"/>
    <property type="match status" value="1"/>
</dbReference>
<dbReference type="InterPro" id="IPR043128">
    <property type="entry name" value="Rev_trsase/Diguanyl_cyclase"/>
</dbReference>
<dbReference type="InterPro" id="IPR029787">
    <property type="entry name" value="Nucleotide_cyclase"/>
</dbReference>
<dbReference type="RefSeq" id="WP_274259944.1">
    <property type="nucleotide sequence ID" value="NZ_CP117884.1"/>
</dbReference>
<protein>
    <submittedName>
        <fullName evidence="4">Diguanylate cyclase</fullName>
        <ecNumber evidence="4">2.7.7.65</ecNumber>
    </submittedName>
</protein>
<reference evidence="4 5" key="1">
    <citation type="submission" date="2023-02" db="EMBL/GenBank/DDBJ databases">
        <title>Genome sequence of Lacticaseibacillus sp. KACC 23028.</title>
        <authorList>
            <person name="Kim S."/>
            <person name="Heo J."/>
            <person name="Kwon S.-W."/>
        </authorList>
    </citation>
    <scope>NUCLEOTIDE SEQUENCE [LARGE SCALE GENOMIC DNA]</scope>
    <source>
        <strain evidence="4 5">KACC 23028</strain>
    </source>
</reference>
<evidence type="ECO:0000313" key="5">
    <source>
        <dbReference type="Proteomes" id="UP001220377"/>
    </source>
</evidence>
<evidence type="ECO:0000313" key="4">
    <source>
        <dbReference type="EMBL" id="WDF82465.1"/>
    </source>
</evidence>
<keyword evidence="4" id="KW-0548">Nucleotidyltransferase</keyword>
<dbReference type="InterPro" id="IPR001633">
    <property type="entry name" value="EAL_dom"/>
</dbReference>
<feature type="domain" description="GGDEF" evidence="3">
    <location>
        <begin position="258"/>
        <end position="394"/>
    </location>
</feature>
<evidence type="ECO:0000259" key="3">
    <source>
        <dbReference type="PROSITE" id="PS50887"/>
    </source>
</evidence>
<dbReference type="Pfam" id="PF00990">
    <property type="entry name" value="GGDEF"/>
    <property type="match status" value="1"/>
</dbReference>
<feature type="transmembrane region" description="Helical" evidence="1">
    <location>
        <begin position="136"/>
        <end position="153"/>
    </location>
</feature>
<dbReference type="PANTHER" id="PTHR33121">
    <property type="entry name" value="CYCLIC DI-GMP PHOSPHODIESTERASE PDEF"/>
    <property type="match status" value="1"/>
</dbReference>
<feature type="domain" description="EAL" evidence="2">
    <location>
        <begin position="388"/>
        <end position="621"/>
    </location>
</feature>
<feature type="transmembrane region" description="Helical" evidence="1">
    <location>
        <begin position="192"/>
        <end position="212"/>
    </location>
</feature>
<dbReference type="Gene3D" id="3.20.20.450">
    <property type="entry name" value="EAL domain"/>
    <property type="match status" value="1"/>
</dbReference>
<evidence type="ECO:0000259" key="2">
    <source>
        <dbReference type="PROSITE" id="PS50883"/>
    </source>
</evidence>
<dbReference type="EMBL" id="CP117884">
    <property type="protein sequence ID" value="WDF82465.1"/>
    <property type="molecule type" value="Genomic_DNA"/>
</dbReference>
<dbReference type="NCBIfam" id="TIGR00254">
    <property type="entry name" value="GGDEF"/>
    <property type="match status" value="1"/>
</dbReference>
<name>A0ABY7WX10_9LACO</name>
<dbReference type="PROSITE" id="PS50887">
    <property type="entry name" value="GGDEF"/>
    <property type="match status" value="1"/>
</dbReference>
<gene>
    <name evidence="4" type="ORF">PQ472_11310</name>
</gene>
<proteinExistence type="predicted"/>
<dbReference type="SMART" id="SM00052">
    <property type="entry name" value="EAL"/>
    <property type="match status" value="1"/>
</dbReference>
<dbReference type="CDD" id="cd01949">
    <property type="entry name" value="GGDEF"/>
    <property type="match status" value="1"/>
</dbReference>
<feature type="transmembrane region" description="Helical" evidence="1">
    <location>
        <begin position="162"/>
        <end position="180"/>
    </location>
</feature>
<dbReference type="Proteomes" id="UP001220377">
    <property type="component" value="Chromosome"/>
</dbReference>
<feature type="transmembrane region" description="Helical" evidence="1">
    <location>
        <begin position="21"/>
        <end position="39"/>
    </location>
</feature>
<keyword evidence="1" id="KW-1133">Transmembrane helix</keyword>
<feature type="transmembrane region" description="Helical" evidence="1">
    <location>
        <begin position="60"/>
        <end position="81"/>
    </location>
</feature>
<keyword evidence="1" id="KW-0472">Membrane</keyword>
<dbReference type="InterPro" id="IPR050706">
    <property type="entry name" value="Cyclic-di-GMP_PDE-like"/>
</dbReference>
<dbReference type="EC" id="2.7.7.65" evidence="4"/>
<dbReference type="PROSITE" id="PS50883">
    <property type="entry name" value="EAL"/>
    <property type="match status" value="1"/>
</dbReference>
<evidence type="ECO:0000256" key="1">
    <source>
        <dbReference type="SAM" id="Phobius"/>
    </source>
</evidence>
<organism evidence="4 5">
    <name type="scientific">Lacticaseibacillus pabuli</name>
    <dbReference type="NCBI Taxonomy" id="3025672"/>
    <lineage>
        <taxon>Bacteria</taxon>
        <taxon>Bacillati</taxon>
        <taxon>Bacillota</taxon>
        <taxon>Bacilli</taxon>
        <taxon>Lactobacillales</taxon>
        <taxon>Lactobacillaceae</taxon>
        <taxon>Lacticaseibacillus</taxon>
    </lineage>
</organism>
<keyword evidence="1" id="KW-0812">Transmembrane</keyword>